<keyword evidence="1" id="KW-0812">Transmembrane</keyword>
<reference evidence="2" key="1">
    <citation type="submission" date="2021-02" db="EMBL/GenBank/DDBJ databases">
        <authorList>
            <person name="Dougan E. K."/>
            <person name="Rhodes N."/>
            <person name="Thang M."/>
            <person name="Chan C."/>
        </authorList>
    </citation>
    <scope>NUCLEOTIDE SEQUENCE</scope>
</reference>
<dbReference type="AlphaFoldDB" id="A0A812KMD2"/>
<evidence type="ECO:0000313" key="2">
    <source>
        <dbReference type="EMBL" id="CAE7232342.1"/>
    </source>
</evidence>
<dbReference type="EMBL" id="CAJNJA010008064">
    <property type="protein sequence ID" value="CAE7232342.1"/>
    <property type="molecule type" value="Genomic_DNA"/>
</dbReference>
<dbReference type="OrthoDB" id="439926at2759"/>
<dbReference type="Proteomes" id="UP000601435">
    <property type="component" value="Unassembled WGS sequence"/>
</dbReference>
<gene>
    <name evidence="2" type="ORF">SNEC2469_LOCUS3672</name>
</gene>
<organism evidence="2 3">
    <name type="scientific">Symbiodinium necroappetens</name>
    <dbReference type="NCBI Taxonomy" id="1628268"/>
    <lineage>
        <taxon>Eukaryota</taxon>
        <taxon>Sar</taxon>
        <taxon>Alveolata</taxon>
        <taxon>Dinophyceae</taxon>
        <taxon>Suessiales</taxon>
        <taxon>Symbiodiniaceae</taxon>
        <taxon>Symbiodinium</taxon>
    </lineage>
</organism>
<name>A0A812KMD2_9DINO</name>
<feature type="transmembrane region" description="Helical" evidence="1">
    <location>
        <begin position="75"/>
        <end position="97"/>
    </location>
</feature>
<sequence>MMLASLLHSGLFGANRTYFLHFRTESSIEYHDGLVGNSVAVAIEITVLLGLKVWLQCMFGINLWEFMGTCVRLDFSFYVFAMSCCFIAWIAIMLSHFGTWDLLSWLNA</sequence>
<feature type="transmembrane region" description="Helical" evidence="1">
    <location>
        <begin position="35"/>
        <end position="55"/>
    </location>
</feature>
<keyword evidence="3" id="KW-1185">Reference proteome</keyword>
<protein>
    <submittedName>
        <fullName evidence="2">Uncharacterized protein</fullName>
    </submittedName>
</protein>
<evidence type="ECO:0000256" key="1">
    <source>
        <dbReference type="SAM" id="Phobius"/>
    </source>
</evidence>
<keyword evidence="1" id="KW-0472">Membrane</keyword>
<proteinExistence type="predicted"/>
<comment type="caution">
    <text evidence="2">The sequence shown here is derived from an EMBL/GenBank/DDBJ whole genome shotgun (WGS) entry which is preliminary data.</text>
</comment>
<evidence type="ECO:0000313" key="3">
    <source>
        <dbReference type="Proteomes" id="UP000601435"/>
    </source>
</evidence>
<accession>A0A812KMD2</accession>
<keyword evidence="1" id="KW-1133">Transmembrane helix</keyword>